<sequence length="146" mass="16751">MQQSPERMRVGWREWVALPELGIERIKAKLDTGARTSCLHAFKTEPFERDNKPWLRMHVHPHQGDEQTVLVCEAPLVEYRKVTDSGGHAEQRPVILTELTMGGARWPIEMTVTNRDTMKFRMLIGRTAMQGHLMVDAEASFLLGKE</sequence>
<dbReference type="SUPFAM" id="SSF50630">
    <property type="entry name" value="Acid proteases"/>
    <property type="match status" value="1"/>
</dbReference>
<evidence type="ECO:0000313" key="2">
    <source>
        <dbReference type="EMBL" id="SHH30430.1"/>
    </source>
</evidence>
<keyword evidence="3" id="KW-1185">Reference proteome</keyword>
<feature type="domain" description="Retropepsin-like aspartic endopeptidase" evidence="1">
    <location>
        <begin position="10"/>
        <end position="143"/>
    </location>
</feature>
<dbReference type="PANTHER" id="PTHR38037">
    <property type="entry name" value="ZN_PROTEASE DOMAIN-CONTAINING PROTEIN"/>
    <property type="match status" value="1"/>
</dbReference>
<gene>
    <name evidence="2" type="ORF">SAMN02745129_1774</name>
</gene>
<dbReference type="OrthoDB" id="9782977at2"/>
<dbReference type="Proteomes" id="UP000184268">
    <property type="component" value="Unassembled WGS sequence"/>
</dbReference>
<protein>
    <submittedName>
        <fullName evidence="2">Uncharacterized conserved protein</fullName>
    </submittedName>
</protein>
<reference evidence="2 3" key="1">
    <citation type="submission" date="2016-11" db="EMBL/GenBank/DDBJ databases">
        <authorList>
            <person name="Jaros S."/>
            <person name="Januszkiewicz K."/>
            <person name="Wedrychowicz H."/>
        </authorList>
    </citation>
    <scope>NUCLEOTIDE SEQUENCE [LARGE SCALE GENOMIC DNA]</scope>
    <source>
        <strain evidence="2 3">DSM 16917</strain>
    </source>
</reference>
<evidence type="ECO:0000313" key="3">
    <source>
        <dbReference type="Proteomes" id="UP000184268"/>
    </source>
</evidence>
<dbReference type="RefSeq" id="WP_067659179.1">
    <property type="nucleotide sequence ID" value="NZ_FQXG01000002.1"/>
</dbReference>
<dbReference type="InterPro" id="IPR008503">
    <property type="entry name" value="Asp_endopeptidase"/>
</dbReference>
<dbReference type="Gene3D" id="2.40.70.10">
    <property type="entry name" value="Acid Proteases"/>
    <property type="match status" value="1"/>
</dbReference>
<dbReference type="PANTHER" id="PTHR38037:SF1">
    <property type="entry name" value="ATP-DEPENDENT ZINC PROTEASE DOMAIN-CONTAINING PROTEIN-RELATED"/>
    <property type="match status" value="1"/>
</dbReference>
<dbReference type="InterPro" id="IPR021109">
    <property type="entry name" value="Peptidase_aspartic_dom_sf"/>
</dbReference>
<dbReference type="Pfam" id="PF05618">
    <property type="entry name" value="Zn_protease"/>
    <property type="match status" value="1"/>
</dbReference>
<evidence type="ECO:0000259" key="1">
    <source>
        <dbReference type="Pfam" id="PF05618"/>
    </source>
</evidence>
<proteinExistence type="predicted"/>
<dbReference type="STRING" id="299255.SAMN02745129_1774"/>
<accession>A0A1M5RW53</accession>
<dbReference type="EMBL" id="FQXG01000002">
    <property type="protein sequence ID" value="SHH30430.1"/>
    <property type="molecule type" value="Genomic_DNA"/>
</dbReference>
<name>A0A1M5RW53_9GAMM</name>
<organism evidence="2 3">
    <name type="scientific">Ferrimonas marina</name>
    <dbReference type="NCBI Taxonomy" id="299255"/>
    <lineage>
        <taxon>Bacteria</taxon>
        <taxon>Pseudomonadati</taxon>
        <taxon>Pseudomonadota</taxon>
        <taxon>Gammaproteobacteria</taxon>
        <taxon>Alteromonadales</taxon>
        <taxon>Ferrimonadaceae</taxon>
        <taxon>Ferrimonas</taxon>
    </lineage>
</organism>
<dbReference type="AlphaFoldDB" id="A0A1M5RW53"/>